<evidence type="ECO:0000256" key="8">
    <source>
        <dbReference type="SAM" id="MobiDB-lite"/>
    </source>
</evidence>
<dbReference type="AlphaFoldDB" id="A0A2M7TJ20"/>
<keyword evidence="4 7" id="KW-0378">Hydrolase</keyword>
<feature type="binding site" evidence="7">
    <location>
        <begin position="325"/>
        <end position="328"/>
    </location>
    <ligand>
        <name>GTP</name>
        <dbReference type="ChEBI" id="CHEBI:37565"/>
    </ligand>
</feature>
<feature type="compositionally biased region" description="Acidic residues" evidence="8">
    <location>
        <begin position="119"/>
        <end position="129"/>
    </location>
</feature>
<proteinExistence type="inferred from homology"/>
<organism evidence="11 12">
    <name type="scientific">candidate division WWE3 bacterium CG_4_10_14_0_2_um_filter_41_14</name>
    <dbReference type="NCBI Taxonomy" id="1975072"/>
    <lineage>
        <taxon>Bacteria</taxon>
        <taxon>Katanobacteria</taxon>
    </lineage>
</organism>
<gene>
    <name evidence="7" type="primary">obg</name>
    <name evidence="11" type="ORF">COY32_03325</name>
</gene>
<evidence type="ECO:0000313" key="12">
    <source>
        <dbReference type="Proteomes" id="UP000228920"/>
    </source>
</evidence>
<keyword evidence="5 7" id="KW-0460">Magnesium</keyword>
<comment type="similarity">
    <text evidence="1 7">Belongs to the TRAFAC class OBG-HflX-like GTPase superfamily. OBG GTPase family.</text>
</comment>
<dbReference type="GO" id="GO:0000287">
    <property type="term" value="F:magnesium ion binding"/>
    <property type="evidence" value="ECO:0007669"/>
    <property type="project" value="InterPro"/>
</dbReference>
<dbReference type="SUPFAM" id="SSF52540">
    <property type="entry name" value="P-loop containing nucleoside triphosphate hydrolases"/>
    <property type="match status" value="1"/>
</dbReference>
<dbReference type="PANTHER" id="PTHR11702:SF31">
    <property type="entry name" value="MITOCHONDRIAL RIBOSOME-ASSOCIATED GTPASE 2"/>
    <property type="match status" value="1"/>
</dbReference>
<comment type="cofactor">
    <cofactor evidence="7">
        <name>Mg(2+)</name>
        <dbReference type="ChEBI" id="CHEBI:18420"/>
    </cofactor>
</comment>
<dbReference type="HAMAP" id="MF_01454">
    <property type="entry name" value="GTPase_Obg"/>
    <property type="match status" value="1"/>
</dbReference>
<dbReference type="InterPro" id="IPR006169">
    <property type="entry name" value="GTP1_OBG_dom"/>
</dbReference>
<evidence type="ECO:0000256" key="7">
    <source>
        <dbReference type="HAMAP-Rule" id="MF_01454"/>
    </source>
</evidence>
<feature type="domain" description="OBG-type G" evidence="9">
    <location>
        <begin position="206"/>
        <end position="374"/>
    </location>
</feature>
<evidence type="ECO:0000313" key="11">
    <source>
        <dbReference type="EMBL" id="PIZ46440.1"/>
    </source>
</evidence>
<dbReference type="PROSITE" id="PS00905">
    <property type="entry name" value="GTP1_OBG"/>
    <property type="match status" value="1"/>
</dbReference>
<evidence type="ECO:0000259" key="10">
    <source>
        <dbReference type="PROSITE" id="PS51883"/>
    </source>
</evidence>
<dbReference type="Gene3D" id="2.70.210.12">
    <property type="entry name" value="GTP1/OBG domain"/>
    <property type="match status" value="1"/>
</dbReference>
<feature type="binding site" evidence="7">
    <location>
        <position position="219"/>
    </location>
    <ligand>
        <name>Mg(2+)</name>
        <dbReference type="ChEBI" id="CHEBI:18420"/>
    </ligand>
</feature>
<feature type="binding site" evidence="7">
    <location>
        <begin position="258"/>
        <end position="261"/>
    </location>
    <ligand>
        <name>GTP</name>
        <dbReference type="ChEBI" id="CHEBI:37565"/>
    </ligand>
</feature>
<dbReference type="Pfam" id="PF01018">
    <property type="entry name" value="GTP1_OBG"/>
    <property type="match status" value="2"/>
</dbReference>
<keyword evidence="6 7" id="KW-0342">GTP-binding</keyword>
<comment type="subunit">
    <text evidence="7">Monomer.</text>
</comment>
<dbReference type="InterPro" id="IPR036726">
    <property type="entry name" value="GTP1_OBG_dom_sf"/>
</dbReference>
<dbReference type="Pfam" id="PF01926">
    <property type="entry name" value="MMR_HSR1"/>
    <property type="match status" value="1"/>
</dbReference>
<dbReference type="InterPro" id="IPR045086">
    <property type="entry name" value="OBG_GTPase"/>
</dbReference>
<dbReference type="Gene3D" id="3.40.50.300">
    <property type="entry name" value="P-loop containing nucleotide triphosphate hydrolases"/>
    <property type="match status" value="1"/>
</dbReference>
<dbReference type="PIRSF" id="PIRSF002401">
    <property type="entry name" value="GTP_bd_Obg/CgtA"/>
    <property type="match status" value="1"/>
</dbReference>
<name>A0A2M7TJ20_UNCKA</name>
<dbReference type="PRINTS" id="PR00326">
    <property type="entry name" value="GTP1OBG"/>
</dbReference>
<reference evidence="12" key="1">
    <citation type="submission" date="2017-09" db="EMBL/GenBank/DDBJ databases">
        <title>Depth-based differentiation of microbial function through sediment-hosted aquifers and enrichment of novel symbionts in the deep terrestrial subsurface.</title>
        <authorList>
            <person name="Probst A.J."/>
            <person name="Ladd B."/>
            <person name="Jarett J.K."/>
            <person name="Geller-Mcgrath D.E."/>
            <person name="Sieber C.M.K."/>
            <person name="Emerson J.B."/>
            <person name="Anantharaman K."/>
            <person name="Thomas B.C."/>
            <person name="Malmstrom R."/>
            <person name="Stieglmeier M."/>
            <person name="Klingl A."/>
            <person name="Woyke T."/>
            <person name="Ryan C.M."/>
            <person name="Banfield J.F."/>
        </authorList>
    </citation>
    <scope>NUCLEOTIDE SEQUENCE [LARGE SCALE GENOMIC DNA]</scope>
</reference>
<dbReference type="InterPro" id="IPR006074">
    <property type="entry name" value="GTP1-OBG_CS"/>
</dbReference>
<dbReference type="InterPro" id="IPR014100">
    <property type="entry name" value="GTP-bd_Obg/CgtA"/>
</dbReference>
<dbReference type="NCBIfam" id="NF008956">
    <property type="entry name" value="PRK12299.1"/>
    <property type="match status" value="1"/>
</dbReference>
<dbReference type="PROSITE" id="PS51710">
    <property type="entry name" value="G_OBG"/>
    <property type="match status" value="1"/>
</dbReference>
<keyword evidence="7" id="KW-0479">Metal-binding</keyword>
<dbReference type="GO" id="GO:0003924">
    <property type="term" value="F:GTPase activity"/>
    <property type="evidence" value="ECO:0007669"/>
    <property type="project" value="UniProtKB-UniRule"/>
</dbReference>
<dbReference type="GO" id="GO:0005525">
    <property type="term" value="F:GTP binding"/>
    <property type="evidence" value="ECO:0007669"/>
    <property type="project" value="UniProtKB-UniRule"/>
</dbReference>
<evidence type="ECO:0000256" key="2">
    <source>
        <dbReference type="ARBA" id="ARBA00022490"/>
    </source>
</evidence>
<dbReference type="EMBL" id="PFNL01000099">
    <property type="protein sequence ID" value="PIZ46440.1"/>
    <property type="molecule type" value="Genomic_DNA"/>
</dbReference>
<dbReference type="InterPro" id="IPR006073">
    <property type="entry name" value="GTP-bd"/>
</dbReference>
<dbReference type="Proteomes" id="UP000228920">
    <property type="component" value="Unassembled WGS sequence"/>
</dbReference>
<comment type="subcellular location">
    <subcellularLocation>
        <location evidence="7">Cytoplasm</location>
    </subcellularLocation>
</comment>
<accession>A0A2M7TJ20</accession>
<feature type="binding site" evidence="7">
    <location>
        <begin position="237"/>
        <end position="241"/>
    </location>
    <ligand>
        <name>GTP</name>
        <dbReference type="ChEBI" id="CHEBI:37565"/>
    </ligand>
</feature>
<evidence type="ECO:0000256" key="5">
    <source>
        <dbReference type="ARBA" id="ARBA00022842"/>
    </source>
</evidence>
<dbReference type="InterPro" id="IPR027417">
    <property type="entry name" value="P-loop_NTPase"/>
</dbReference>
<keyword evidence="3 7" id="KW-0547">Nucleotide-binding</keyword>
<evidence type="ECO:0000256" key="1">
    <source>
        <dbReference type="ARBA" id="ARBA00007699"/>
    </source>
</evidence>
<evidence type="ECO:0000256" key="4">
    <source>
        <dbReference type="ARBA" id="ARBA00022801"/>
    </source>
</evidence>
<evidence type="ECO:0000259" key="9">
    <source>
        <dbReference type="PROSITE" id="PS51710"/>
    </source>
</evidence>
<dbReference type="GO" id="GO:0042254">
    <property type="term" value="P:ribosome biogenesis"/>
    <property type="evidence" value="ECO:0007669"/>
    <property type="project" value="UniProtKB-UniRule"/>
</dbReference>
<dbReference type="GO" id="GO:0005737">
    <property type="term" value="C:cytoplasm"/>
    <property type="evidence" value="ECO:0007669"/>
    <property type="project" value="UniProtKB-SubCell"/>
</dbReference>
<feature type="domain" description="Obg" evidence="10">
    <location>
        <begin position="2"/>
        <end position="205"/>
    </location>
</feature>
<comment type="caution">
    <text evidence="11">The sequence shown here is derived from an EMBL/GenBank/DDBJ whole genome shotgun (WGS) entry which is preliminary data.</text>
</comment>
<dbReference type="FunFam" id="2.70.210.12:FF:000001">
    <property type="entry name" value="GTPase Obg"/>
    <property type="match status" value="1"/>
</dbReference>
<feature type="binding site" evidence="7">
    <location>
        <begin position="212"/>
        <end position="219"/>
    </location>
    <ligand>
        <name>GTP</name>
        <dbReference type="ChEBI" id="CHEBI:37565"/>
    </ligand>
</feature>
<dbReference type="EC" id="3.6.5.-" evidence="7"/>
<comment type="function">
    <text evidence="7">An essential GTPase which binds GTP, GDP and possibly (p)ppGpp with moderate affinity, with high nucleotide exchange rates and a fairly low GTP hydrolysis rate. Plays a role in control of the cell cycle, stress response, ribosome biogenesis and in those bacteria that undergo differentiation, in morphogenesis control.</text>
</comment>
<keyword evidence="2 7" id="KW-0963">Cytoplasm</keyword>
<feature type="region of interest" description="Disordered" evidence="8">
    <location>
        <begin position="109"/>
        <end position="129"/>
    </location>
</feature>
<feature type="binding site" evidence="7">
    <location>
        <begin position="355"/>
        <end position="357"/>
    </location>
    <ligand>
        <name>GTP</name>
        <dbReference type="ChEBI" id="CHEBI:37565"/>
    </ligand>
</feature>
<feature type="binding site" evidence="7">
    <location>
        <position position="239"/>
    </location>
    <ligand>
        <name>Mg(2+)</name>
        <dbReference type="ChEBI" id="CHEBI:18420"/>
    </ligand>
</feature>
<sequence length="400" mass="43765">MKHFVDTAQLQVKAGDGGNGCLSFRREKYIPKGGPDGGNGGDGGSIYLKASSKLHTLYDFTHRHYIKAERGGDGTSQKRTGKLGEDSIVEVPVGTIVYRVVGLPQEQKQPELLVSDNGESPEDEEGEVAIEDDGSTFTAESIESSPHLEKITDLTTDGQTFLLARAGKGGRGNTTYKSSTNQTPMEFEYGTKGDEFTVVFELKTVADIGLIGLPNAGKSTLLSVLTKAKPDIAAYPFTTLAPNLGVMDYYNDHYVLADIPGLIEGASEGKGLGDEFLRHVERTKVLVHLIDPMYDDPIASYRTIRHELEAYSQKLLEKSELVVVTKMDVPEVFARVDDIKKQFSQIGIDNVLFISAVSRIGLEELSHNMVKLYKSAPVVEEKQEEKPAGPVFTIDDVRSF</sequence>
<protein>
    <recommendedName>
        <fullName evidence="7">GTPase Obg</fullName>
        <ecNumber evidence="7">3.6.5.-</ecNumber>
    </recommendedName>
    <alternativeName>
        <fullName evidence="7">GTP-binding protein Obg</fullName>
    </alternativeName>
</protein>
<dbReference type="PROSITE" id="PS51883">
    <property type="entry name" value="OBG"/>
    <property type="match status" value="1"/>
</dbReference>
<evidence type="ECO:0000256" key="6">
    <source>
        <dbReference type="ARBA" id="ARBA00023134"/>
    </source>
</evidence>
<dbReference type="InterPro" id="IPR031167">
    <property type="entry name" value="G_OBG"/>
</dbReference>
<dbReference type="CDD" id="cd01898">
    <property type="entry name" value="Obg"/>
    <property type="match status" value="1"/>
</dbReference>
<evidence type="ECO:0000256" key="3">
    <source>
        <dbReference type="ARBA" id="ARBA00022741"/>
    </source>
</evidence>
<dbReference type="SUPFAM" id="SSF82051">
    <property type="entry name" value="Obg GTP-binding protein N-terminal domain"/>
    <property type="match status" value="1"/>
</dbReference>
<dbReference type="PANTHER" id="PTHR11702">
    <property type="entry name" value="DEVELOPMENTALLY REGULATED GTP-BINDING PROTEIN-RELATED"/>
    <property type="match status" value="1"/>
</dbReference>